<evidence type="ECO:0000256" key="8">
    <source>
        <dbReference type="ARBA" id="ARBA00030686"/>
    </source>
</evidence>
<comment type="similarity">
    <text evidence="2 10">Belongs to the CobT family.</text>
</comment>
<gene>
    <name evidence="10" type="primary">cobT</name>
    <name evidence="11" type="ORF">CKO42_16805</name>
</gene>
<dbReference type="GO" id="GO:0009236">
    <property type="term" value="P:cobalamin biosynthetic process"/>
    <property type="evidence" value="ECO:0007669"/>
    <property type="project" value="UniProtKB-KW"/>
</dbReference>
<name>A0A9X1B517_9GAMM</name>
<comment type="function">
    <text evidence="10">Catalyzes the synthesis of alpha-ribazole-5'-phosphate from nicotinate mononucleotide (NAMN) and 5,6-dimethylbenzimidazole (DMB).</text>
</comment>
<evidence type="ECO:0000313" key="11">
    <source>
        <dbReference type="EMBL" id="MBK1620070.1"/>
    </source>
</evidence>
<comment type="pathway">
    <text evidence="1 10">Nucleoside biosynthesis; alpha-ribazole biosynthesis; alpha-ribazole from 5,6-dimethylbenzimidazole: step 1/2.</text>
</comment>
<dbReference type="SUPFAM" id="SSF52733">
    <property type="entry name" value="Nicotinate mononucleotide:5,6-dimethylbenzimidazole phosphoribosyltransferase (CobT)"/>
    <property type="match status" value="1"/>
</dbReference>
<dbReference type="InterPro" id="IPR036087">
    <property type="entry name" value="Nict_dMeBzImd_PRibTrfase_sf"/>
</dbReference>
<keyword evidence="7 10" id="KW-0808">Transferase</keyword>
<dbReference type="CDD" id="cd02439">
    <property type="entry name" value="DMB-PRT_CobT"/>
    <property type="match status" value="1"/>
</dbReference>
<dbReference type="InterPro" id="IPR023195">
    <property type="entry name" value="Nict_dMeBzImd_PRibTrfase_N"/>
</dbReference>
<evidence type="ECO:0000256" key="10">
    <source>
        <dbReference type="HAMAP-Rule" id="MF_00230"/>
    </source>
</evidence>
<dbReference type="HAMAP" id="MF_00230">
    <property type="entry name" value="CobT"/>
    <property type="match status" value="1"/>
</dbReference>
<dbReference type="InterPro" id="IPR017846">
    <property type="entry name" value="Nict_dMeBzImd_PRibTrfase_bact"/>
</dbReference>
<accession>A0A9X1B517</accession>
<dbReference type="AlphaFoldDB" id="A0A9X1B517"/>
<dbReference type="Pfam" id="PF02277">
    <property type="entry name" value="DBI_PRT"/>
    <property type="match status" value="2"/>
</dbReference>
<dbReference type="Proteomes" id="UP001138768">
    <property type="component" value="Unassembled WGS sequence"/>
</dbReference>
<comment type="caution">
    <text evidence="11">The sequence shown here is derived from an EMBL/GenBank/DDBJ whole genome shotgun (WGS) entry which is preliminary data.</text>
</comment>
<protein>
    <recommendedName>
        <fullName evidence="4 10">Nicotinate-nucleotide--dimethylbenzimidazole phosphoribosyltransferase</fullName>
        <shortName evidence="10">NN:DBI PRT</shortName>
        <ecNumber evidence="3 10">2.4.2.21</ecNumber>
    </recommendedName>
    <alternativeName>
        <fullName evidence="8 10">N(1)-alpha-phosphoribosyltransferase</fullName>
    </alternativeName>
</protein>
<dbReference type="EC" id="2.4.2.21" evidence="3 10"/>
<keyword evidence="12" id="KW-1185">Reference proteome</keyword>
<keyword evidence="6 10" id="KW-0328">Glycosyltransferase</keyword>
<organism evidence="11 12">
    <name type="scientific">Lamprobacter modestohalophilus</name>
    <dbReference type="NCBI Taxonomy" id="1064514"/>
    <lineage>
        <taxon>Bacteria</taxon>
        <taxon>Pseudomonadati</taxon>
        <taxon>Pseudomonadota</taxon>
        <taxon>Gammaproteobacteria</taxon>
        <taxon>Chromatiales</taxon>
        <taxon>Chromatiaceae</taxon>
        <taxon>Lamprobacter</taxon>
    </lineage>
</organism>
<evidence type="ECO:0000313" key="12">
    <source>
        <dbReference type="Proteomes" id="UP001138768"/>
    </source>
</evidence>
<reference evidence="11 12" key="1">
    <citation type="journal article" date="2020" name="Microorganisms">
        <title>Osmotic Adaptation and Compatible Solute Biosynthesis of Phototrophic Bacteria as Revealed from Genome Analyses.</title>
        <authorList>
            <person name="Imhoff J.F."/>
            <person name="Rahn T."/>
            <person name="Kunzel S."/>
            <person name="Keller A."/>
            <person name="Neulinger S.C."/>
        </authorList>
    </citation>
    <scope>NUCLEOTIDE SEQUENCE [LARGE SCALE GENOMIC DNA]</scope>
    <source>
        <strain evidence="11 12">DSM 25653</strain>
    </source>
</reference>
<comment type="catalytic activity">
    <reaction evidence="9 10">
        <text>5,6-dimethylbenzimidazole + nicotinate beta-D-ribonucleotide = alpha-ribazole 5'-phosphate + nicotinate + H(+)</text>
        <dbReference type="Rhea" id="RHEA:11196"/>
        <dbReference type="ChEBI" id="CHEBI:15378"/>
        <dbReference type="ChEBI" id="CHEBI:15890"/>
        <dbReference type="ChEBI" id="CHEBI:32544"/>
        <dbReference type="ChEBI" id="CHEBI:57502"/>
        <dbReference type="ChEBI" id="CHEBI:57918"/>
        <dbReference type="EC" id="2.4.2.21"/>
    </reaction>
</comment>
<dbReference type="PANTHER" id="PTHR43463:SF1">
    <property type="entry name" value="NICOTINATE-NUCLEOTIDE--DIMETHYLBENZIMIDAZOLE PHOSPHORIBOSYLTRANSFERASE"/>
    <property type="match status" value="1"/>
</dbReference>
<evidence type="ECO:0000256" key="9">
    <source>
        <dbReference type="ARBA" id="ARBA00047340"/>
    </source>
</evidence>
<evidence type="ECO:0000256" key="7">
    <source>
        <dbReference type="ARBA" id="ARBA00022679"/>
    </source>
</evidence>
<evidence type="ECO:0000256" key="4">
    <source>
        <dbReference type="ARBA" id="ARBA00015486"/>
    </source>
</evidence>
<evidence type="ECO:0000256" key="2">
    <source>
        <dbReference type="ARBA" id="ARBA00007110"/>
    </source>
</evidence>
<dbReference type="GO" id="GO:0008939">
    <property type="term" value="F:nicotinate-nucleotide-dimethylbenzimidazole phosphoribosyltransferase activity"/>
    <property type="evidence" value="ECO:0007669"/>
    <property type="project" value="UniProtKB-UniRule"/>
</dbReference>
<keyword evidence="5 10" id="KW-0169">Cobalamin biosynthesis</keyword>
<evidence type="ECO:0000256" key="6">
    <source>
        <dbReference type="ARBA" id="ARBA00022676"/>
    </source>
</evidence>
<feature type="active site" description="Proton acceptor" evidence="10">
    <location>
        <position position="343"/>
    </location>
</feature>
<dbReference type="EMBL" id="NRRY01000031">
    <property type="protein sequence ID" value="MBK1620070.1"/>
    <property type="molecule type" value="Genomic_DNA"/>
</dbReference>
<evidence type="ECO:0000256" key="5">
    <source>
        <dbReference type="ARBA" id="ARBA00022573"/>
    </source>
</evidence>
<dbReference type="Gene3D" id="1.10.1610.10">
    <property type="match status" value="1"/>
</dbReference>
<proteinExistence type="inferred from homology"/>
<dbReference type="RefSeq" id="WP_200246575.1">
    <property type="nucleotide sequence ID" value="NZ_NRRY01000031.1"/>
</dbReference>
<evidence type="ECO:0000256" key="1">
    <source>
        <dbReference type="ARBA" id="ARBA00005049"/>
    </source>
</evidence>
<sequence>MNLDLEWLHAPAAAVDLDAREAAISRQGELTKPLGSLGRLEDIAIQLAALQGREQPALGQVQIAVFAADHGVAASGVSAFPQAVTAQMVANMASGGAAISVLAREIGAGIELINLGTVAPVPAHPLIRDAVIDAGSANLAEGPAMSAEQLALALAEGKAAVQRARAAGAELFIAGEMGIGNTTPATALACALLALPVVELVGPGTGLDRSGIERKRALIERALTLHRDQLGDQPGNLPGNLPGGLPGNQLGDPLADPLSALARLGGFEIAAMAGAYVACAQQGLPMLVDGFISTAAALVASRLCPGAVDWMLLAHASAEPGHRAMVEAIGLRPLLDLGMRLGEGSGAAAAVPLLRLACALHAQMATFAEAGVAAQAS</sequence>
<dbReference type="Gene3D" id="3.40.50.10210">
    <property type="match status" value="1"/>
</dbReference>
<evidence type="ECO:0000256" key="3">
    <source>
        <dbReference type="ARBA" id="ARBA00011991"/>
    </source>
</evidence>
<dbReference type="InterPro" id="IPR003200">
    <property type="entry name" value="Nict_dMeBzImd_PRibTrfase"/>
</dbReference>
<dbReference type="PANTHER" id="PTHR43463">
    <property type="entry name" value="NICOTINATE-NUCLEOTIDE--DIMETHYLBENZIMIDAZOLE PHOSPHORIBOSYLTRANSFERASE"/>
    <property type="match status" value="1"/>
</dbReference>